<keyword evidence="2" id="KW-1185">Reference proteome</keyword>
<evidence type="ECO:0000313" key="1">
    <source>
        <dbReference type="EMBL" id="KZP05722.1"/>
    </source>
</evidence>
<organism evidence="1 2">
    <name type="scientific">Athelia psychrophila</name>
    <dbReference type="NCBI Taxonomy" id="1759441"/>
    <lineage>
        <taxon>Eukaryota</taxon>
        <taxon>Fungi</taxon>
        <taxon>Dikarya</taxon>
        <taxon>Basidiomycota</taxon>
        <taxon>Agaricomycotina</taxon>
        <taxon>Agaricomycetes</taxon>
        <taxon>Agaricomycetidae</taxon>
        <taxon>Atheliales</taxon>
        <taxon>Atheliaceae</taxon>
        <taxon>Athelia</taxon>
    </lineage>
</organism>
<accession>A0A167W5N6</accession>
<dbReference type="AlphaFoldDB" id="A0A167W5N6"/>
<proteinExistence type="predicted"/>
<gene>
    <name evidence="1" type="ORF">FIBSPDRAFT_877196</name>
</gene>
<reference evidence="1 2" key="1">
    <citation type="journal article" date="2016" name="Mol. Biol. Evol.">
        <title>Comparative Genomics of Early-Diverging Mushroom-Forming Fungi Provides Insights into the Origins of Lignocellulose Decay Capabilities.</title>
        <authorList>
            <person name="Nagy L.G."/>
            <person name="Riley R."/>
            <person name="Tritt A."/>
            <person name="Adam C."/>
            <person name="Daum C."/>
            <person name="Floudas D."/>
            <person name="Sun H."/>
            <person name="Yadav J.S."/>
            <person name="Pangilinan J."/>
            <person name="Larsson K.H."/>
            <person name="Matsuura K."/>
            <person name="Barry K."/>
            <person name="Labutti K."/>
            <person name="Kuo R."/>
            <person name="Ohm R.A."/>
            <person name="Bhattacharya S.S."/>
            <person name="Shirouzu T."/>
            <person name="Yoshinaga Y."/>
            <person name="Martin F.M."/>
            <person name="Grigoriev I.V."/>
            <person name="Hibbett D.S."/>
        </authorList>
    </citation>
    <scope>NUCLEOTIDE SEQUENCE [LARGE SCALE GENOMIC DNA]</scope>
    <source>
        <strain evidence="1 2">CBS 109695</strain>
    </source>
</reference>
<protein>
    <submittedName>
        <fullName evidence="1">Uncharacterized protein</fullName>
    </submittedName>
</protein>
<sequence>MSIRPYTIWFREVPGLSDSGKVQLVLVNSRCAPLPVHATHYARPGSTIDSPSPPFIVVIVRHCRKVMAMGGRVGDEERRLSPSVAH</sequence>
<evidence type="ECO:0000313" key="2">
    <source>
        <dbReference type="Proteomes" id="UP000076532"/>
    </source>
</evidence>
<dbReference type="EMBL" id="KV417822">
    <property type="protein sequence ID" value="KZP05722.1"/>
    <property type="molecule type" value="Genomic_DNA"/>
</dbReference>
<name>A0A167W5N6_9AGAM</name>
<dbReference type="Proteomes" id="UP000076532">
    <property type="component" value="Unassembled WGS sequence"/>
</dbReference>